<dbReference type="Gene3D" id="3.40.50.12080">
    <property type="match status" value="2"/>
</dbReference>
<protein>
    <recommendedName>
        <fullName evidence="1">Polysaccharide biosynthesis enzyme WcbI domain-containing protein</fullName>
    </recommendedName>
</protein>
<dbReference type="Pfam" id="PF18588">
    <property type="entry name" value="WcbI"/>
    <property type="match status" value="1"/>
</dbReference>
<comment type="caution">
    <text evidence="2">The sequence shown here is derived from an EMBL/GenBank/DDBJ whole genome shotgun (WGS) entry which is preliminary data.</text>
</comment>
<name>A0A7J0BQP3_9BACT</name>
<dbReference type="EMBL" id="BLVP01000002">
    <property type="protein sequence ID" value="GFM36037.1"/>
    <property type="molecule type" value="Genomic_DNA"/>
</dbReference>
<dbReference type="AlphaFoldDB" id="A0A7J0BQP3"/>
<gene>
    <name evidence="2" type="ORF">DSM19430T_07210</name>
</gene>
<evidence type="ECO:0000259" key="1">
    <source>
        <dbReference type="Pfam" id="PF18588"/>
    </source>
</evidence>
<dbReference type="Proteomes" id="UP000503820">
    <property type="component" value="Unassembled WGS sequence"/>
</dbReference>
<organism evidence="2 3">
    <name type="scientific">Desulfovibrio psychrotolerans</name>
    <dbReference type="NCBI Taxonomy" id="415242"/>
    <lineage>
        <taxon>Bacteria</taxon>
        <taxon>Pseudomonadati</taxon>
        <taxon>Thermodesulfobacteriota</taxon>
        <taxon>Desulfovibrionia</taxon>
        <taxon>Desulfovibrionales</taxon>
        <taxon>Desulfovibrionaceae</taxon>
        <taxon>Desulfovibrio</taxon>
    </lineage>
</organism>
<evidence type="ECO:0000313" key="3">
    <source>
        <dbReference type="Proteomes" id="UP000503820"/>
    </source>
</evidence>
<keyword evidence="3" id="KW-1185">Reference proteome</keyword>
<evidence type="ECO:0000313" key="2">
    <source>
        <dbReference type="EMBL" id="GFM36037.1"/>
    </source>
</evidence>
<accession>A0A7J0BQP3</accession>
<feature type="domain" description="Polysaccharide biosynthesis enzyme WcbI" evidence="1">
    <location>
        <begin position="16"/>
        <end position="211"/>
    </location>
</feature>
<dbReference type="InterPro" id="IPR041307">
    <property type="entry name" value="WcbI"/>
</dbReference>
<reference evidence="2 3" key="1">
    <citation type="submission" date="2020-05" db="EMBL/GenBank/DDBJ databases">
        <title>Draft genome sequence of Desulfovibrio psychrotolerans JS1T.</title>
        <authorList>
            <person name="Ueno A."/>
            <person name="Tamazawa S."/>
            <person name="Tamamura S."/>
            <person name="Murakami T."/>
            <person name="Kiyama T."/>
            <person name="Inomata H."/>
            <person name="Amano Y."/>
            <person name="Miyakawa K."/>
            <person name="Tamaki H."/>
            <person name="Naganuma T."/>
            <person name="Kaneko K."/>
        </authorList>
    </citation>
    <scope>NUCLEOTIDE SEQUENCE [LARGE SCALE GENOMIC DNA]</scope>
    <source>
        <strain evidence="2 3">JS1</strain>
    </source>
</reference>
<proteinExistence type="predicted"/>
<sequence length="294" mass="33277">MGTTGRDTPLPMPKELCIIHANCQGDPLRALLMLHPQFGSRFEVVKYTNYLRETIPQGQLESCSLFLYQPLGDKWDDHASRALLERVNPRATCLPIPNLLFKGYWPFWTNRSSMDFGDFFLDHLVDMGLEMREILHVCLRTDLTAKFDLAAMFAESVAHERRKEEGCPVQTVDLVLEHCCTERLFNTINHPNRRLVLHVAQGMLAVLGFAPLPAVLESAFSDPYPEFELPIHPQVAAFHGFAFGGEGAQFNVFGTLRTYEEYVALYVHCRMHGIHDFAGFLHLVDPSVFSPANG</sequence>